<proteinExistence type="predicted"/>
<evidence type="ECO:0000313" key="1">
    <source>
        <dbReference type="EMBL" id="KAL2273133.1"/>
    </source>
</evidence>
<organism evidence="1 2">
    <name type="scientific">Diaporthe vaccinii</name>
    <dbReference type="NCBI Taxonomy" id="105482"/>
    <lineage>
        <taxon>Eukaryota</taxon>
        <taxon>Fungi</taxon>
        <taxon>Dikarya</taxon>
        <taxon>Ascomycota</taxon>
        <taxon>Pezizomycotina</taxon>
        <taxon>Sordariomycetes</taxon>
        <taxon>Sordariomycetidae</taxon>
        <taxon>Diaporthales</taxon>
        <taxon>Diaporthaceae</taxon>
        <taxon>Diaporthe</taxon>
        <taxon>Diaporthe eres species complex</taxon>
    </lineage>
</organism>
<protein>
    <submittedName>
        <fullName evidence="1">Uncharacterized protein</fullName>
    </submittedName>
</protein>
<gene>
    <name evidence="1" type="ORF">FJTKL_04913</name>
</gene>
<accession>A0ABR4DRU5</accession>
<dbReference type="Proteomes" id="UP001600888">
    <property type="component" value="Unassembled WGS sequence"/>
</dbReference>
<sequence length="92" mass="10020">MINFHDGTARVAAALFTCPADSLPHWIMTGATLANNEDIGMFGPKRCTCIEHWGTAAPACASCLVQEIRRRAVRIFLSRPSENVYPLSRASG</sequence>
<dbReference type="EMBL" id="JBAWTH010000198">
    <property type="protein sequence ID" value="KAL2273133.1"/>
    <property type="molecule type" value="Genomic_DNA"/>
</dbReference>
<evidence type="ECO:0000313" key="2">
    <source>
        <dbReference type="Proteomes" id="UP001600888"/>
    </source>
</evidence>
<name>A0ABR4DRU5_9PEZI</name>
<comment type="caution">
    <text evidence="1">The sequence shown here is derived from an EMBL/GenBank/DDBJ whole genome shotgun (WGS) entry which is preliminary data.</text>
</comment>
<keyword evidence="2" id="KW-1185">Reference proteome</keyword>
<reference evidence="1 2" key="1">
    <citation type="submission" date="2024-03" db="EMBL/GenBank/DDBJ databases">
        <title>A high-quality draft genome sequence of Diaporthe vaccinii, a causative agent of upright dieback and viscid rot disease in cranberry plants.</title>
        <authorList>
            <person name="Sarrasin M."/>
            <person name="Lang B.F."/>
            <person name="Burger G."/>
        </authorList>
    </citation>
    <scope>NUCLEOTIDE SEQUENCE [LARGE SCALE GENOMIC DNA]</scope>
    <source>
        <strain evidence="1 2">IS7</strain>
    </source>
</reference>